<dbReference type="InterPro" id="IPR002641">
    <property type="entry name" value="PNPLA_dom"/>
</dbReference>
<reference evidence="6 7" key="1">
    <citation type="submission" date="2010-04" db="EMBL/GenBank/DDBJ databases">
        <title>The genome of Herbaspirillum seropedicae SmR1, an endophytic, nitrogen-fixing, plant-growth promoting beta-Proteobacteria.</title>
        <authorList>
            <person name="Pedrosa F.O."/>
            <person name="Monteiro R.A."/>
            <person name="Wassem R."/>
            <person name="Cruz L.M."/>
            <person name="Ayub R.A."/>
            <person name="Colauto N.B."/>
            <person name="Fernandez M.A."/>
            <person name="Fungaro M.H.P."/>
            <person name="Grisard E.C."/>
            <person name="Hungria M."/>
            <person name="Madeira H.M.F."/>
            <person name="Nodari R.O."/>
            <person name="Osaku C.A."/>
            <person name="Petzl-Erler M.L."/>
            <person name="Terenzi H."/>
            <person name="Vieira L.G.E."/>
            <person name="Almeida M.I.M."/>
            <person name="Alves L.R."/>
            <person name="Arantes O.M.N."/>
            <person name="Balsanelli E."/>
            <person name="Barcellos F.G."/>
            <person name="Baura V.A."/>
            <person name="Binde D.R."/>
            <person name="Campo R.J."/>
            <person name="Chubatsu L.S."/>
            <person name="Chueire L.M.O."/>
            <person name="Ciferri R.R."/>
            <person name="Correa L.C."/>
            <person name="da Conceicao Silva J.L."/>
            <person name="Dabul A.N.G."/>
            <person name="Dambros B.P."/>
            <person name="Faoro H."/>
            <person name="Favetti A."/>
            <person name="Friedermann G."/>
            <person name="Furlaneto M.C."/>
            <person name="Gasques L.S."/>
            <person name="Gimenes C.C.T."/>
            <person name="Gioppo N.M.R."/>
            <person name="Glienke-Blanco C."/>
            <person name="Godoy L.P."/>
            <person name="Guerra M.P."/>
            <person name="Karp S."/>
            <person name="Kava-Cordeiro V."/>
            <person name="Margarido V.P."/>
            <person name="Mathioni S.M."/>
            <person name="Menck-Soares M.A."/>
            <person name="Murace N.K."/>
            <person name="Nicolas M.F."/>
            <person name="Oliveira C.E.C."/>
            <person name="Pagnan N.A.B."/>
            <person name="Pamphile J.A."/>
            <person name="Patussi E.V."/>
            <person name="Pereira L.F.P."/>
            <person name="Pereira-Ferrari L."/>
            <person name="Pinto F.G.S."/>
            <person name="Precoma C."/>
            <person name="Prioli A.J."/>
            <person name="Prioli S.M.A.P."/>
            <person name="Raittz R.T."/>
            <person name="Ramos H.J.O."/>
            <person name="Ribeiro E.M.S.F."/>
            <person name="Rigo L.U."/>
            <person name="Rocha C.L.M.S.C."/>
            <person name="Rocha S.N."/>
            <person name="Santos K."/>
            <person name="Satori D."/>
            <person name="Silva A.G."/>
            <person name="Simao R.C.G."/>
            <person name="Soares M.A.M."/>
            <person name="Souza E.M."/>
            <person name="Steffens M.B.R."/>
            <person name="Steindel M."/>
            <person name="Tadra-Sfeir M.Z."/>
            <person name="Takahashi E.K."/>
            <person name="Torres R.A."/>
            <person name="Valle J.S."/>
            <person name="Vernal J.I."/>
            <person name="Vilas-Boas L.A."/>
            <person name="Watanabe M.A.E."/>
            <person name="Weiss V.A."/>
            <person name="Yates M.A."/>
            <person name="Souza E.M."/>
        </authorList>
    </citation>
    <scope>NUCLEOTIDE SEQUENCE [LARGE SCALE GENOMIC DNA]</scope>
    <source>
        <strain evidence="6 7">SmR1</strain>
    </source>
</reference>
<dbReference type="eggNOG" id="COG1752">
    <property type="taxonomic scope" value="Bacteria"/>
</dbReference>
<evidence type="ECO:0000256" key="1">
    <source>
        <dbReference type="ARBA" id="ARBA00022801"/>
    </source>
</evidence>
<dbReference type="STRING" id="757424.Hsero_3283"/>
<evidence type="ECO:0000313" key="6">
    <source>
        <dbReference type="EMBL" id="ADJ64764.1"/>
    </source>
</evidence>
<feature type="short sequence motif" description="GXSXG" evidence="4">
    <location>
        <begin position="40"/>
        <end position="44"/>
    </location>
</feature>
<dbReference type="InterPro" id="IPR016035">
    <property type="entry name" value="Acyl_Trfase/lysoPLipase"/>
</dbReference>
<accession>D8J1Y1</accession>
<dbReference type="PANTHER" id="PTHR14226:SF78">
    <property type="entry name" value="SLR0060 PROTEIN"/>
    <property type="match status" value="1"/>
</dbReference>
<keyword evidence="2 4" id="KW-0442">Lipid degradation</keyword>
<protein>
    <submittedName>
        <fullName evidence="6">FabD/lysophospholipase-like esterase (Patatin) protein</fullName>
    </submittedName>
</protein>
<keyword evidence="3 4" id="KW-0443">Lipid metabolism</keyword>
<evidence type="ECO:0000256" key="3">
    <source>
        <dbReference type="ARBA" id="ARBA00023098"/>
    </source>
</evidence>
<organism evidence="6 7">
    <name type="scientific">Herbaspirillum seropedicae (strain SmR1)</name>
    <dbReference type="NCBI Taxonomy" id="757424"/>
    <lineage>
        <taxon>Bacteria</taxon>
        <taxon>Pseudomonadati</taxon>
        <taxon>Pseudomonadota</taxon>
        <taxon>Betaproteobacteria</taxon>
        <taxon>Burkholderiales</taxon>
        <taxon>Oxalobacteraceae</taxon>
        <taxon>Herbaspirillum</taxon>
    </lineage>
</organism>
<dbReference type="GO" id="GO:0016787">
    <property type="term" value="F:hydrolase activity"/>
    <property type="evidence" value="ECO:0007669"/>
    <property type="project" value="UniProtKB-UniRule"/>
</dbReference>
<feature type="active site" description="Nucleophile" evidence="4">
    <location>
        <position position="42"/>
    </location>
</feature>
<dbReference type="InterPro" id="IPR050301">
    <property type="entry name" value="NTE"/>
</dbReference>
<gene>
    <name evidence="6" type="ordered locus">Hsero_3283</name>
</gene>
<sequence>MSNKIISLALQGGGSHGAFTWGVLDRLLEDGRLGFEGISGASAGAMNAVVLAQGYVQDGREGARAALERFWTALSTGAPLDYINAEGAPVIANPTPMPGMQALLAMTRFFSPTQLNPLDINPLRDILLEQVDFDRLRRQRELKLFIAATQVSTGTLKIFRNADLSVEALLASACLPSLHRPIEIEGEAYWDGGLTANPPIFPLLHACAARDVMVVLLHPSRRAGTPTSTHDIGQRLSEISFSSAFFTELSALALAKREAENSTLAFGSLERRLRQLNMHMIDANELMEQLTNLSKLNTQASFIGSLFQQGRERAAEWLEQNFAQVGHASTFDLGRFLP</sequence>
<dbReference type="OrthoDB" id="9770965at2"/>
<evidence type="ECO:0000256" key="4">
    <source>
        <dbReference type="PROSITE-ProRule" id="PRU01161"/>
    </source>
</evidence>
<keyword evidence="7" id="KW-1185">Reference proteome</keyword>
<evidence type="ECO:0000259" key="5">
    <source>
        <dbReference type="PROSITE" id="PS51635"/>
    </source>
</evidence>
<feature type="domain" description="PNPLA" evidence="5">
    <location>
        <begin position="8"/>
        <end position="204"/>
    </location>
</feature>
<dbReference type="Proteomes" id="UP000000329">
    <property type="component" value="Chromosome"/>
</dbReference>
<dbReference type="Gene3D" id="3.40.1090.10">
    <property type="entry name" value="Cytosolic phospholipase A2 catalytic domain"/>
    <property type="match status" value="2"/>
</dbReference>
<feature type="active site" description="Proton acceptor" evidence="4">
    <location>
        <position position="191"/>
    </location>
</feature>
<dbReference type="HOGENOM" id="CLU_040292_0_0_4"/>
<dbReference type="EMBL" id="CP002039">
    <property type="protein sequence ID" value="ADJ64764.1"/>
    <property type="molecule type" value="Genomic_DNA"/>
</dbReference>
<dbReference type="GO" id="GO:0016042">
    <property type="term" value="P:lipid catabolic process"/>
    <property type="evidence" value="ECO:0007669"/>
    <property type="project" value="UniProtKB-UniRule"/>
</dbReference>
<dbReference type="AlphaFoldDB" id="D8J1Y1"/>
<keyword evidence="1 4" id="KW-0378">Hydrolase</keyword>
<feature type="short sequence motif" description="GXGXXG" evidence="4">
    <location>
        <begin position="12"/>
        <end position="17"/>
    </location>
</feature>
<proteinExistence type="predicted"/>
<dbReference type="SUPFAM" id="SSF52151">
    <property type="entry name" value="FabD/lysophospholipase-like"/>
    <property type="match status" value="1"/>
</dbReference>
<name>D8J1Y1_HERSS</name>
<feature type="short sequence motif" description="DGA/G" evidence="4">
    <location>
        <begin position="191"/>
        <end position="193"/>
    </location>
</feature>
<evidence type="ECO:0000313" key="7">
    <source>
        <dbReference type="Proteomes" id="UP000000329"/>
    </source>
</evidence>
<dbReference type="GeneID" id="29393944"/>
<dbReference type="Pfam" id="PF01734">
    <property type="entry name" value="Patatin"/>
    <property type="match status" value="1"/>
</dbReference>
<dbReference type="PROSITE" id="PS51635">
    <property type="entry name" value="PNPLA"/>
    <property type="match status" value="1"/>
</dbReference>
<evidence type="ECO:0000256" key="2">
    <source>
        <dbReference type="ARBA" id="ARBA00022963"/>
    </source>
</evidence>
<dbReference type="PANTHER" id="PTHR14226">
    <property type="entry name" value="NEUROPATHY TARGET ESTERASE/SWISS CHEESE D.MELANOGASTER"/>
    <property type="match status" value="1"/>
</dbReference>
<dbReference type="RefSeq" id="WP_013235228.1">
    <property type="nucleotide sequence ID" value="NC_014323.1"/>
</dbReference>
<dbReference type="KEGG" id="hse:Hsero_3283"/>